<dbReference type="Gene3D" id="6.10.30.10">
    <property type="match status" value="1"/>
</dbReference>
<dbReference type="InterPro" id="IPR052513">
    <property type="entry name" value="Thioester_dehydratase-like"/>
</dbReference>
<gene>
    <name evidence="3" type="ORF">Calab_3462</name>
</gene>
<dbReference type="Pfam" id="PF12172">
    <property type="entry name" value="zf-ChsH2"/>
    <property type="match status" value="1"/>
</dbReference>
<organism evidence="3 4">
    <name type="scientific">Caldithrix abyssi DSM 13497</name>
    <dbReference type="NCBI Taxonomy" id="880073"/>
    <lineage>
        <taxon>Bacteria</taxon>
        <taxon>Pseudomonadati</taxon>
        <taxon>Calditrichota</taxon>
        <taxon>Calditrichia</taxon>
        <taxon>Calditrichales</taxon>
        <taxon>Calditrichaceae</taxon>
        <taxon>Caldithrix</taxon>
    </lineage>
</organism>
<dbReference type="InterPro" id="IPR012340">
    <property type="entry name" value="NA-bd_OB-fold"/>
</dbReference>
<sequence>MDIPRYWRLRNQRYHLQGAKCEQCGQLYFPPRAVCPACKSRSMSAYRFKGTGRVYSHSLLYQTSDRFEGQAPYVVAIVELEEGVRVTAQLTDVDVDEVAVGMPVEMVVRKIYEEGDAGPIVYGYKFRPLFTRQD</sequence>
<evidence type="ECO:0000259" key="2">
    <source>
        <dbReference type="Pfam" id="PF12172"/>
    </source>
</evidence>
<evidence type="ECO:0008006" key="5">
    <source>
        <dbReference type="Google" id="ProtNLM"/>
    </source>
</evidence>
<name>H1XWT5_CALAY</name>
<dbReference type="PaxDb" id="880073-Calab_3462"/>
<evidence type="ECO:0000313" key="3">
    <source>
        <dbReference type="EMBL" id="EHO43061.1"/>
    </source>
</evidence>
<dbReference type="SUPFAM" id="SSF50249">
    <property type="entry name" value="Nucleic acid-binding proteins"/>
    <property type="match status" value="1"/>
</dbReference>
<dbReference type="PANTHER" id="PTHR34075">
    <property type="entry name" value="BLR3430 PROTEIN"/>
    <property type="match status" value="1"/>
</dbReference>
<accession>H1XWT5</accession>
<evidence type="ECO:0000259" key="1">
    <source>
        <dbReference type="Pfam" id="PF01796"/>
    </source>
</evidence>
<dbReference type="Proteomes" id="UP000004671">
    <property type="component" value="Chromosome"/>
</dbReference>
<keyword evidence="4" id="KW-1185">Reference proteome</keyword>
<feature type="domain" description="ChsH2 C-terminal OB-fold" evidence="1">
    <location>
        <begin position="48"/>
        <end position="109"/>
    </location>
</feature>
<dbReference type="OrthoDB" id="7595207at2"/>
<feature type="domain" description="ChsH2 rubredoxin-like zinc ribbon" evidence="2">
    <location>
        <begin position="12"/>
        <end position="43"/>
    </location>
</feature>
<dbReference type="EMBL" id="CM001402">
    <property type="protein sequence ID" value="EHO43061.1"/>
    <property type="molecule type" value="Genomic_DNA"/>
</dbReference>
<dbReference type="InterPro" id="IPR002878">
    <property type="entry name" value="ChsH2_C"/>
</dbReference>
<evidence type="ECO:0000313" key="4">
    <source>
        <dbReference type="Proteomes" id="UP000004671"/>
    </source>
</evidence>
<dbReference type="InterPro" id="IPR022002">
    <property type="entry name" value="ChsH2_Znr"/>
</dbReference>
<dbReference type="RefSeq" id="WP_006930529.1">
    <property type="nucleotide sequence ID" value="NZ_CM001402.1"/>
</dbReference>
<protein>
    <recommendedName>
        <fullName evidence="5">Zn-ribbon domain-containing OB-fold protein</fullName>
    </recommendedName>
</protein>
<dbReference type="eggNOG" id="COG1545">
    <property type="taxonomic scope" value="Bacteria"/>
</dbReference>
<reference evidence="3 4" key="1">
    <citation type="submission" date="2011-09" db="EMBL/GenBank/DDBJ databases">
        <title>The permanent draft genome of Caldithrix abyssi DSM 13497.</title>
        <authorList>
            <consortium name="US DOE Joint Genome Institute (JGI-PGF)"/>
            <person name="Lucas S."/>
            <person name="Han J."/>
            <person name="Lapidus A."/>
            <person name="Bruce D."/>
            <person name="Goodwin L."/>
            <person name="Pitluck S."/>
            <person name="Peters L."/>
            <person name="Kyrpides N."/>
            <person name="Mavromatis K."/>
            <person name="Ivanova N."/>
            <person name="Mikhailova N."/>
            <person name="Chertkov O."/>
            <person name="Detter J.C."/>
            <person name="Tapia R."/>
            <person name="Han C."/>
            <person name="Land M."/>
            <person name="Hauser L."/>
            <person name="Markowitz V."/>
            <person name="Cheng J.-F."/>
            <person name="Hugenholtz P."/>
            <person name="Woyke T."/>
            <person name="Wu D."/>
            <person name="Spring S."/>
            <person name="Brambilla E."/>
            <person name="Klenk H.-P."/>
            <person name="Eisen J.A."/>
        </authorList>
    </citation>
    <scope>NUCLEOTIDE SEQUENCE [LARGE SCALE GENOMIC DNA]</scope>
    <source>
        <strain evidence="3 4">DSM 13497</strain>
    </source>
</reference>
<dbReference type="Pfam" id="PF01796">
    <property type="entry name" value="OB_ChsH2_C"/>
    <property type="match status" value="1"/>
</dbReference>
<dbReference type="STRING" id="880073.Cabys_2386"/>
<dbReference type="AlphaFoldDB" id="H1XWT5"/>
<dbReference type="PANTHER" id="PTHR34075:SF5">
    <property type="entry name" value="BLR3430 PROTEIN"/>
    <property type="match status" value="1"/>
</dbReference>
<dbReference type="InParanoid" id="H1XWT5"/>
<proteinExistence type="predicted"/>
<dbReference type="HOGENOM" id="CLU_119412_2_2_0"/>